<organism evidence="2 3">
    <name type="scientific">Brachionus plicatilis</name>
    <name type="common">Marine rotifer</name>
    <name type="synonym">Brachionus muelleri</name>
    <dbReference type="NCBI Taxonomy" id="10195"/>
    <lineage>
        <taxon>Eukaryota</taxon>
        <taxon>Metazoa</taxon>
        <taxon>Spiralia</taxon>
        <taxon>Gnathifera</taxon>
        <taxon>Rotifera</taxon>
        <taxon>Eurotatoria</taxon>
        <taxon>Monogononta</taxon>
        <taxon>Pseudotrocha</taxon>
        <taxon>Ploima</taxon>
        <taxon>Brachionidae</taxon>
        <taxon>Brachionus</taxon>
    </lineage>
</organism>
<reference evidence="2 3" key="1">
    <citation type="journal article" date="2018" name="Sci. Rep.">
        <title>Genomic signatures of local adaptation to the degree of environmental predictability in rotifers.</title>
        <authorList>
            <person name="Franch-Gras L."/>
            <person name="Hahn C."/>
            <person name="Garcia-Roger E.M."/>
            <person name="Carmona M.J."/>
            <person name="Serra M."/>
            <person name="Gomez A."/>
        </authorList>
    </citation>
    <scope>NUCLEOTIDE SEQUENCE [LARGE SCALE GENOMIC DNA]</scope>
    <source>
        <strain evidence="2">HYR1</strain>
    </source>
</reference>
<evidence type="ECO:0000313" key="2">
    <source>
        <dbReference type="EMBL" id="RNA13337.1"/>
    </source>
</evidence>
<keyword evidence="1" id="KW-0472">Membrane</keyword>
<sequence length="168" mass="19217">MKPSSDINEIHDCQIMGQYNTDPEILFLGDDLIQKGNSTPPIEVQETKIKIEELIFAGLALIGTITSAINIIIFLKLRLKDNVYKYYLISSIVDFFYMFIISFYALIACGTPCDLMNGASFIKMAYIIVLDDYLTSCLAIYNILIELFITIQRYFLIAKRRTWQNVGV</sequence>
<evidence type="ECO:0008006" key="4">
    <source>
        <dbReference type="Google" id="ProtNLM"/>
    </source>
</evidence>
<protein>
    <recommendedName>
        <fullName evidence="4">G-protein coupled receptors family 1 profile domain-containing protein</fullName>
    </recommendedName>
</protein>
<gene>
    <name evidence="2" type="ORF">BpHYR1_040405</name>
</gene>
<dbReference type="EMBL" id="REGN01005440">
    <property type="protein sequence ID" value="RNA13337.1"/>
    <property type="molecule type" value="Genomic_DNA"/>
</dbReference>
<comment type="caution">
    <text evidence="2">The sequence shown here is derived from an EMBL/GenBank/DDBJ whole genome shotgun (WGS) entry which is preliminary data.</text>
</comment>
<dbReference type="AlphaFoldDB" id="A0A3M7QPH5"/>
<keyword evidence="1" id="KW-0812">Transmembrane</keyword>
<evidence type="ECO:0000313" key="3">
    <source>
        <dbReference type="Proteomes" id="UP000276133"/>
    </source>
</evidence>
<feature type="transmembrane region" description="Helical" evidence="1">
    <location>
        <begin position="133"/>
        <end position="151"/>
    </location>
</feature>
<dbReference type="Proteomes" id="UP000276133">
    <property type="component" value="Unassembled WGS sequence"/>
</dbReference>
<keyword evidence="1" id="KW-1133">Transmembrane helix</keyword>
<evidence type="ECO:0000256" key="1">
    <source>
        <dbReference type="SAM" id="Phobius"/>
    </source>
</evidence>
<name>A0A3M7QPH5_BRAPC</name>
<proteinExistence type="predicted"/>
<feature type="transmembrane region" description="Helical" evidence="1">
    <location>
        <begin position="54"/>
        <end position="75"/>
    </location>
</feature>
<keyword evidence="3" id="KW-1185">Reference proteome</keyword>
<accession>A0A3M7QPH5</accession>
<feature type="transmembrane region" description="Helical" evidence="1">
    <location>
        <begin position="87"/>
        <end position="107"/>
    </location>
</feature>